<evidence type="ECO:0000256" key="2">
    <source>
        <dbReference type="SAM" id="SignalP"/>
    </source>
</evidence>
<evidence type="ECO:0000313" key="4">
    <source>
        <dbReference type="Proteomes" id="UP000696931"/>
    </source>
</evidence>
<reference evidence="3" key="1">
    <citation type="submission" date="2020-07" db="EMBL/GenBank/DDBJ databases">
        <title>Huge and variable diversity of episymbiotic CPR bacteria and DPANN archaea in groundwater ecosystems.</title>
        <authorList>
            <person name="He C.Y."/>
            <person name="Keren R."/>
            <person name="Whittaker M."/>
            <person name="Farag I.F."/>
            <person name="Doudna J."/>
            <person name="Cate J.H.D."/>
            <person name="Banfield J.F."/>
        </authorList>
    </citation>
    <scope>NUCLEOTIDE SEQUENCE</scope>
    <source>
        <strain evidence="3">NC_groundwater_1813_Pr3_B-0.1um_71_17</strain>
    </source>
</reference>
<sequence length="303" mass="33965">MKPTMKKFRSLHAALALAAAGALAAANAEARHYATDTWADGRLVDVQVRVEGSAAPLYFSPSGDDRRYVQAFAGRNYSLVVRNNSNERVAVLIAVDGLNVVSGDRSRLSSNEQMYVLSPFETATIRGWRTSLDEVRRFVFVDEERSYAERTGQANGDMGWIRVLSFREQRAWWNTNPRVRRDTRYKEEELRSQAPEAMDRLGERADGSAPQAAPAPTRGEAGPMAKGVAPQMSNESVPGTGWGERSRDQVGTTEFRAERNATDHLIVRYEYASGLRALGIEVRRNRVRERDRGEMGFAQPPRW</sequence>
<evidence type="ECO:0000313" key="3">
    <source>
        <dbReference type="EMBL" id="MBI5169803.1"/>
    </source>
</evidence>
<name>A0A933SDL1_UNCEI</name>
<feature type="chain" id="PRO_5038009991" description="DUF4412 domain-containing protein" evidence="2">
    <location>
        <begin position="25"/>
        <end position="303"/>
    </location>
</feature>
<proteinExistence type="predicted"/>
<evidence type="ECO:0000256" key="1">
    <source>
        <dbReference type="SAM" id="MobiDB-lite"/>
    </source>
</evidence>
<keyword evidence="2" id="KW-0732">Signal</keyword>
<gene>
    <name evidence="3" type="ORF">HZA61_09970</name>
</gene>
<dbReference type="Proteomes" id="UP000696931">
    <property type="component" value="Unassembled WGS sequence"/>
</dbReference>
<evidence type="ECO:0008006" key="5">
    <source>
        <dbReference type="Google" id="ProtNLM"/>
    </source>
</evidence>
<comment type="caution">
    <text evidence="3">The sequence shown here is derived from an EMBL/GenBank/DDBJ whole genome shotgun (WGS) entry which is preliminary data.</text>
</comment>
<dbReference type="AlphaFoldDB" id="A0A933SDL1"/>
<feature type="signal peptide" evidence="2">
    <location>
        <begin position="1"/>
        <end position="24"/>
    </location>
</feature>
<dbReference type="EMBL" id="JACRIW010000068">
    <property type="protein sequence ID" value="MBI5169803.1"/>
    <property type="molecule type" value="Genomic_DNA"/>
</dbReference>
<protein>
    <recommendedName>
        <fullName evidence="5">DUF4412 domain-containing protein</fullName>
    </recommendedName>
</protein>
<feature type="region of interest" description="Disordered" evidence="1">
    <location>
        <begin position="202"/>
        <end position="256"/>
    </location>
</feature>
<accession>A0A933SDL1</accession>
<organism evidence="3 4">
    <name type="scientific">Eiseniibacteriota bacterium</name>
    <dbReference type="NCBI Taxonomy" id="2212470"/>
    <lineage>
        <taxon>Bacteria</taxon>
        <taxon>Candidatus Eiseniibacteriota</taxon>
    </lineage>
</organism>